<dbReference type="InterPro" id="IPR006131">
    <property type="entry name" value="Asp_carbamoyltransf_Asp/Orn-bd"/>
</dbReference>
<name>B3T1S2_9ZZZZ</name>
<comment type="similarity">
    <text evidence="2">Belongs to the aspartate/ornithine carbamoyltransferase superfamily. ATCase family.</text>
</comment>
<comment type="function">
    <text evidence="6">Catalyzes the condensation of carbamoyl phosphate and aspartate to form carbamoyl aspartate and inorganic phosphate, the committed step in the de novo pyrimidine nucleotide biosynthesis pathway.</text>
</comment>
<dbReference type="AlphaFoldDB" id="B3T1S2"/>
<evidence type="ECO:0000256" key="6">
    <source>
        <dbReference type="ARBA" id="ARBA00043884"/>
    </source>
</evidence>
<evidence type="ECO:0000259" key="9">
    <source>
        <dbReference type="Pfam" id="PF02729"/>
    </source>
</evidence>
<organism evidence="10">
    <name type="scientific">uncultured marine microorganism HF4000_093M11</name>
    <dbReference type="NCBI Taxonomy" id="455519"/>
    <lineage>
        <taxon>unclassified sequences</taxon>
        <taxon>environmental samples</taxon>
    </lineage>
</organism>
<dbReference type="PANTHER" id="PTHR45753">
    <property type="entry name" value="ORNITHINE CARBAMOYLTRANSFERASE, MITOCHONDRIAL"/>
    <property type="match status" value="1"/>
</dbReference>
<dbReference type="Gene3D" id="3.40.50.1370">
    <property type="entry name" value="Aspartate/ornithine carbamoyltransferase"/>
    <property type="match status" value="2"/>
</dbReference>
<dbReference type="Pfam" id="PF02729">
    <property type="entry name" value="OTCace_N"/>
    <property type="match status" value="1"/>
</dbReference>
<dbReference type="EC" id="2.1.3.2" evidence="3"/>
<evidence type="ECO:0000256" key="1">
    <source>
        <dbReference type="ARBA" id="ARBA00004852"/>
    </source>
</evidence>
<evidence type="ECO:0000256" key="2">
    <source>
        <dbReference type="ARBA" id="ARBA00008896"/>
    </source>
</evidence>
<protein>
    <recommendedName>
        <fullName evidence="3">aspartate carbamoyltransferase</fullName>
        <ecNumber evidence="3">2.1.3.2</ecNumber>
    </recommendedName>
</protein>
<reference evidence="10" key="1">
    <citation type="journal article" date="2008" name="ISME J.">
        <title>Genomic patterns of recombination, clonal divergence and environment in marine microbial populations.</title>
        <authorList>
            <person name="Konstantinidis K.T."/>
            <person name="Delong E.F."/>
        </authorList>
    </citation>
    <scope>NUCLEOTIDE SEQUENCE</scope>
</reference>
<accession>B3T1S2</accession>
<dbReference type="InterPro" id="IPR036901">
    <property type="entry name" value="Asp/Orn_carbamoylTrfase_sf"/>
</dbReference>
<dbReference type="NCBIfam" id="TIGR00670">
    <property type="entry name" value="asp_carb_tr"/>
    <property type="match status" value="1"/>
</dbReference>
<keyword evidence="4 10" id="KW-0808">Transferase</keyword>
<evidence type="ECO:0000313" key="10">
    <source>
        <dbReference type="EMBL" id="ABZ06531.1"/>
    </source>
</evidence>
<proteinExistence type="inferred from homology"/>
<dbReference type="UniPathway" id="UPA00070">
    <property type="reaction ID" value="UER00116"/>
</dbReference>
<dbReference type="PRINTS" id="PR00100">
    <property type="entry name" value="AOTCASE"/>
</dbReference>
<feature type="domain" description="Aspartate/ornithine carbamoyltransferase carbamoyl-P binding" evidence="9">
    <location>
        <begin position="31"/>
        <end position="180"/>
    </location>
</feature>
<keyword evidence="5" id="KW-0665">Pyrimidine biosynthesis</keyword>
<dbReference type="GO" id="GO:0006207">
    <property type="term" value="P:'de novo' pyrimidine nucleobase biosynthetic process"/>
    <property type="evidence" value="ECO:0007669"/>
    <property type="project" value="InterPro"/>
</dbReference>
<evidence type="ECO:0000256" key="3">
    <source>
        <dbReference type="ARBA" id="ARBA00013008"/>
    </source>
</evidence>
<dbReference type="Pfam" id="PF00185">
    <property type="entry name" value="OTCace"/>
    <property type="match status" value="1"/>
</dbReference>
<dbReference type="PRINTS" id="PR00101">
    <property type="entry name" value="ATCASE"/>
</dbReference>
<comment type="catalytic activity">
    <reaction evidence="7">
        <text>carbamoyl phosphate + L-aspartate = N-carbamoyl-L-aspartate + phosphate + H(+)</text>
        <dbReference type="Rhea" id="RHEA:20013"/>
        <dbReference type="ChEBI" id="CHEBI:15378"/>
        <dbReference type="ChEBI" id="CHEBI:29991"/>
        <dbReference type="ChEBI" id="CHEBI:32814"/>
        <dbReference type="ChEBI" id="CHEBI:43474"/>
        <dbReference type="ChEBI" id="CHEBI:58228"/>
        <dbReference type="EC" id="2.1.3.2"/>
    </reaction>
</comment>
<dbReference type="GO" id="GO:0006520">
    <property type="term" value="P:amino acid metabolic process"/>
    <property type="evidence" value="ECO:0007669"/>
    <property type="project" value="InterPro"/>
</dbReference>
<dbReference type="GO" id="GO:0044205">
    <property type="term" value="P:'de novo' UMP biosynthetic process"/>
    <property type="evidence" value="ECO:0007669"/>
    <property type="project" value="UniProtKB-UniPathway"/>
</dbReference>
<sequence>MATSLKTYKEYFSQTVEERMCHYENDGRLQHVMLSHQFSISLMEELFDIADHVKVMTRKPNGIEFLKSLLSHKKAMLYFTQPSTRTFLSFLTACQMVGMDTGEVRDPSLSSEYKGESQEDGVRVFSSYFDMIIMRDPKPGFCEYMAYLLDNTGRSVPIINGGSGKDQHPTQALLDLYTIHRSFQKTGGIRKKRYAFVGDLLRGRAVRSSVMLLSQYKDVEMDFVAPSSFQIAEDLELYLRSQGIKIHKTSDLDSVISKVDCIYMTRIQDEYDRSGESNLIDYSLFSLTPNNVSRMKTDAIILHPLPRRHEISPEVDADPRAMYWRQLRNGVYIRAALLLYVFNVAHRLKEY</sequence>
<gene>
    <name evidence="10" type="ORF">ALOHA_HF4000093M11ctg1g17</name>
</gene>
<evidence type="ECO:0000256" key="7">
    <source>
        <dbReference type="ARBA" id="ARBA00048859"/>
    </source>
</evidence>
<dbReference type="InterPro" id="IPR006132">
    <property type="entry name" value="Asp/Orn_carbamoyltranf_P-bd"/>
</dbReference>
<dbReference type="InterPro" id="IPR006130">
    <property type="entry name" value="Asp/Orn_carbamoylTrfase"/>
</dbReference>
<dbReference type="SUPFAM" id="SSF53671">
    <property type="entry name" value="Aspartate/ornithine carbamoyltransferase"/>
    <property type="match status" value="1"/>
</dbReference>
<evidence type="ECO:0000259" key="8">
    <source>
        <dbReference type="Pfam" id="PF00185"/>
    </source>
</evidence>
<evidence type="ECO:0000256" key="5">
    <source>
        <dbReference type="ARBA" id="ARBA00022975"/>
    </source>
</evidence>
<evidence type="ECO:0000256" key="4">
    <source>
        <dbReference type="ARBA" id="ARBA00022679"/>
    </source>
</evidence>
<feature type="domain" description="Aspartate/ornithine carbamoyltransferase Asp/Orn-binding" evidence="8">
    <location>
        <begin position="192"/>
        <end position="340"/>
    </location>
</feature>
<dbReference type="InterPro" id="IPR002082">
    <property type="entry name" value="Asp_carbamoyltransf"/>
</dbReference>
<dbReference type="PANTHER" id="PTHR45753:SF6">
    <property type="entry name" value="ASPARTATE CARBAMOYLTRANSFERASE"/>
    <property type="match status" value="1"/>
</dbReference>
<dbReference type="GO" id="GO:0004070">
    <property type="term" value="F:aspartate carbamoyltransferase activity"/>
    <property type="evidence" value="ECO:0007669"/>
    <property type="project" value="UniProtKB-EC"/>
</dbReference>
<dbReference type="GO" id="GO:0016597">
    <property type="term" value="F:amino acid binding"/>
    <property type="evidence" value="ECO:0007669"/>
    <property type="project" value="InterPro"/>
</dbReference>
<comment type="pathway">
    <text evidence="1">Pyrimidine metabolism; UMP biosynthesis via de novo pathway; (S)-dihydroorotate from bicarbonate: step 2/3.</text>
</comment>
<dbReference type="EMBL" id="EU016578">
    <property type="protein sequence ID" value="ABZ06531.1"/>
    <property type="molecule type" value="Genomic_DNA"/>
</dbReference>